<evidence type="ECO:0000256" key="1">
    <source>
        <dbReference type="ARBA" id="ARBA00022729"/>
    </source>
</evidence>
<keyword evidence="3" id="KW-1133">Transmembrane helix</keyword>
<feature type="domain" description="Polysaccharide export protein N-terminal" evidence="5">
    <location>
        <begin position="168"/>
        <end position="232"/>
    </location>
</feature>
<feature type="domain" description="Soluble ligand binding" evidence="6">
    <location>
        <begin position="509"/>
        <end position="557"/>
    </location>
</feature>
<dbReference type="InterPro" id="IPR003715">
    <property type="entry name" value="Poly_export_N"/>
</dbReference>
<dbReference type="Proteomes" id="UP001216139">
    <property type="component" value="Chromosome"/>
</dbReference>
<evidence type="ECO:0000256" key="3">
    <source>
        <dbReference type="SAM" id="Phobius"/>
    </source>
</evidence>
<keyword evidence="1 4" id="KW-0732">Signal</keyword>
<sequence length="865" mass="96237">MNLKRAITALIFFLVIIVSHTAYSQSNLADVKVDELSDTQIRQIIQKAASVGYTDNNQIAQMAVAQGLSPDEAQKLTLRIDKIKKDDNNNKDNNTSSKNGNKQFQTNDYNGRSYADSTDTSKVGKRNYENDRQKQMRDAFGNLIPKIFGEDLFKNSKISFEPNLRMATPKSYVIGPDDELLIDLTGDNEANYNLKVTPDGTIRLQYVGLISVGGLTIEEATAKIKAAMSKTYTGLRTGRSSVAVNLGNIRSIKVTIIGESVKPGSYTLSSLSTVFNALYASGGPNKNGSFRKIQVIRNSKVVANIDVYDFLLKGIQKNIRLQDQDVINIPVYDTRVEMSGEVKRPALYEALKTESLQDIINFAGGFTSQAYTANIKVLQNTNRERKIVDVDADHFTTYKPVNGDKYIIEKILDRFENRVEILGAVFRPGKYELEKGMTLKQLIQKADGLKEDAFLNRGYIARLNLDNTPALLSFDVEKIINGTQADIPLQREDKVTISSIFDLRDEYRVEIKGEVRNPGIFKYGDNMNLESLIQQAGGFNEGATPKRIEISRRVKNSDAMSTSATTAQIFTVNVDQNLKLIGDPFILQPFDIVSVRGAEGYQVQKVVKIEGEVLYPGTYTIQRKDEKISDIVKRAGGLTAMAFPEGASLRRPGPEVPKEKNKDNNNDNNINGNNTNNNNNNKDRNSVDRSKEDNEKLLNLKRLQLAQGVKDSSSLQQDSLSLRSDFVGIDLVRILQKPESRYNLLMEDGDIITVPKELQTIRVSGEVLKPINIVYKSGKSMSEYINESGGFTYNASKKGAYVVYANGSIKSTKKFLFFYDYPSIKPGAEIFVPKHPPREKFGLQGIVGLSTALASLAAILVTVLR</sequence>
<dbReference type="InterPro" id="IPR049712">
    <property type="entry name" value="Poly_export"/>
</dbReference>
<dbReference type="InterPro" id="IPR019554">
    <property type="entry name" value="Soluble_ligand-bd"/>
</dbReference>
<reference evidence="7 8" key="1">
    <citation type="submission" date="2023-02" db="EMBL/GenBank/DDBJ databases">
        <title>Genome sequence of Mucilaginibacter jinjuensis strain KACC 16571.</title>
        <authorList>
            <person name="Kim S."/>
            <person name="Heo J."/>
            <person name="Kwon S.-W."/>
        </authorList>
    </citation>
    <scope>NUCLEOTIDE SEQUENCE [LARGE SCALE GENOMIC DNA]</scope>
    <source>
        <strain evidence="7 8">KACC 16571</strain>
    </source>
</reference>
<dbReference type="Gene3D" id="3.10.560.10">
    <property type="entry name" value="Outer membrane lipoprotein wza domain like"/>
    <property type="match status" value="6"/>
</dbReference>
<dbReference type="RefSeq" id="WP_273628805.1">
    <property type="nucleotide sequence ID" value="NZ_CP117167.1"/>
</dbReference>
<feature type="compositionally biased region" description="Basic and acidic residues" evidence="2">
    <location>
        <begin position="681"/>
        <end position="692"/>
    </location>
</feature>
<keyword evidence="8" id="KW-1185">Reference proteome</keyword>
<feature type="compositionally biased region" description="Basic and acidic residues" evidence="2">
    <location>
        <begin position="126"/>
        <end position="136"/>
    </location>
</feature>
<dbReference type="EMBL" id="CP117167">
    <property type="protein sequence ID" value="WCT10615.1"/>
    <property type="molecule type" value="Genomic_DNA"/>
</dbReference>
<proteinExistence type="predicted"/>
<feature type="compositionally biased region" description="Basic and acidic residues" evidence="2">
    <location>
        <begin position="80"/>
        <end position="90"/>
    </location>
</feature>
<organism evidence="7 8">
    <name type="scientific">Mucilaginibacter jinjuensis</name>
    <dbReference type="NCBI Taxonomy" id="1176721"/>
    <lineage>
        <taxon>Bacteria</taxon>
        <taxon>Pseudomonadati</taxon>
        <taxon>Bacteroidota</taxon>
        <taxon>Sphingobacteriia</taxon>
        <taxon>Sphingobacteriales</taxon>
        <taxon>Sphingobacteriaceae</taxon>
        <taxon>Mucilaginibacter</taxon>
    </lineage>
</organism>
<feature type="chain" id="PRO_5045387037" evidence="4">
    <location>
        <begin position="25"/>
        <end position="865"/>
    </location>
</feature>
<feature type="domain" description="Soluble ligand binding" evidence="6">
    <location>
        <begin position="606"/>
        <end position="651"/>
    </location>
</feature>
<feature type="domain" description="Soluble ligand binding" evidence="6">
    <location>
        <begin position="419"/>
        <end position="463"/>
    </location>
</feature>
<feature type="domain" description="Soluble ligand binding" evidence="6">
    <location>
        <begin position="761"/>
        <end position="798"/>
    </location>
</feature>
<gene>
    <name evidence="7" type="ORF">PQO05_17910</name>
</gene>
<feature type="region of interest" description="Disordered" evidence="2">
    <location>
        <begin position="643"/>
        <end position="692"/>
    </location>
</feature>
<evidence type="ECO:0000256" key="2">
    <source>
        <dbReference type="SAM" id="MobiDB-lite"/>
    </source>
</evidence>
<keyword evidence="3" id="KW-0472">Membrane</keyword>
<feature type="domain" description="Soluble ligand binding" evidence="6">
    <location>
        <begin position="336"/>
        <end position="379"/>
    </location>
</feature>
<accession>A0ABY7T343</accession>
<dbReference type="Pfam" id="PF10531">
    <property type="entry name" value="SLBB"/>
    <property type="match status" value="6"/>
</dbReference>
<feature type="region of interest" description="Disordered" evidence="2">
    <location>
        <begin position="80"/>
        <end position="136"/>
    </location>
</feature>
<name>A0ABY7T343_9SPHI</name>
<dbReference type="PANTHER" id="PTHR33619">
    <property type="entry name" value="POLYSACCHARIDE EXPORT PROTEIN GFCE-RELATED"/>
    <property type="match status" value="1"/>
</dbReference>
<keyword evidence="3" id="KW-0812">Transmembrane</keyword>
<feature type="transmembrane region" description="Helical" evidence="3">
    <location>
        <begin position="841"/>
        <end position="864"/>
    </location>
</feature>
<dbReference type="PANTHER" id="PTHR33619:SF3">
    <property type="entry name" value="POLYSACCHARIDE EXPORT PROTEIN GFCE-RELATED"/>
    <property type="match status" value="1"/>
</dbReference>
<evidence type="ECO:0000256" key="4">
    <source>
        <dbReference type="SAM" id="SignalP"/>
    </source>
</evidence>
<evidence type="ECO:0000313" key="8">
    <source>
        <dbReference type="Proteomes" id="UP001216139"/>
    </source>
</evidence>
<evidence type="ECO:0000313" key="7">
    <source>
        <dbReference type="EMBL" id="WCT10615.1"/>
    </source>
</evidence>
<feature type="compositionally biased region" description="Low complexity" evidence="2">
    <location>
        <begin position="91"/>
        <end position="102"/>
    </location>
</feature>
<feature type="signal peptide" evidence="4">
    <location>
        <begin position="1"/>
        <end position="24"/>
    </location>
</feature>
<evidence type="ECO:0000259" key="6">
    <source>
        <dbReference type="Pfam" id="PF10531"/>
    </source>
</evidence>
<evidence type="ECO:0000259" key="5">
    <source>
        <dbReference type="Pfam" id="PF02563"/>
    </source>
</evidence>
<dbReference type="Pfam" id="PF02563">
    <property type="entry name" value="Poly_export"/>
    <property type="match status" value="1"/>
</dbReference>
<feature type="compositionally biased region" description="Basic and acidic residues" evidence="2">
    <location>
        <begin position="652"/>
        <end position="665"/>
    </location>
</feature>
<feature type="compositionally biased region" description="Polar residues" evidence="2">
    <location>
        <begin position="103"/>
        <end position="121"/>
    </location>
</feature>
<feature type="compositionally biased region" description="Low complexity" evidence="2">
    <location>
        <begin position="666"/>
        <end position="680"/>
    </location>
</feature>
<protein>
    <submittedName>
        <fullName evidence="7">SLBB domain-containing protein</fullName>
    </submittedName>
</protein>
<feature type="domain" description="Soluble ligand binding" evidence="6">
    <location>
        <begin position="253"/>
        <end position="298"/>
    </location>
</feature>
<dbReference type="Gene3D" id="3.30.1950.10">
    <property type="entry name" value="wza like domain"/>
    <property type="match status" value="1"/>
</dbReference>